<evidence type="ECO:0000256" key="10">
    <source>
        <dbReference type="ARBA" id="ARBA00023180"/>
    </source>
</evidence>
<keyword evidence="8 15" id="KW-1133">Transmembrane helix</keyword>
<dbReference type="Proteomes" id="UP000283509">
    <property type="component" value="Unassembled WGS sequence"/>
</dbReference>
<feature type="compositionally biased region" description="Basic and acidic residues" evidence="14">
    <location>
        <begin position="239"/>
        <end position="252"/>
    </location>
</feature>
<name>A0A3R7LUZ2_PENVA</name>
<keyword evidence="13" id="KW-0175">Coiled coil</keyword>
<gene>
    <name evidence="16" type="ORF">C7M84_018342</name>
</gene>
<feature type="non-terminal residue" evidence="16">
    <location>
        <position position="663"/>
    </location>
</feature>
<evidence type="ECO:0000256" key="14">
    <source>
        <dbReference type="SAM" id="MobiDB-lite"/>
    </source>
</evidence>
<dbReference type="EMBL" id="QCYY01003383">
    <property type="protein sequence ID" value="ROT63763.1"/>
    <property type="molecule type" value="Genomic_DNA"/>
</dbReference>
<feature type="region of interest" description="Disordered" evidence="14">
    <location>
        <begin position="343"/>
        <end position="398"/>
    </location>
</feature>
<evidence type="ECO:0000256" key="9">
    <source>
        <dbReference type="ARBA" id="ARBA00023136"/>
    </source>
</evidence>
<evidence type="ECO:0000256" key="1">
    <source>
        <dbReference type="ARBA" id="ARBA00003440"/>
    </source>
</evidence>
<keyword evidence="10" id="KW-0325">Glycoprotein</keyword>
<dbReference type="STRING" id="6689.A0A3R7LUZ2"/>
<evidence type="ECO:0000256" key="2">
    <source>
        <dbReference type="ARBA" id="ARBA00004232"/>
    </source>
</evidence>
<evidence type="ECO:0000256" key="4">
    <source>
        <dbReference type="ARBA" id="ARBA00021882"/>
    </source>
</evidence>
<evidence type="ECO:0000313" key="16">
    <source>
        <dbReference type="EMBL" id="ROT63763.1"/>
    </source>
</evidence>
<keyword evidence="7" id="KW-0256">Endoplasmic reticulum</keyword>
<dbReference type="SUPFAM" id="SSF90257">
    <property type="entry name" value="Myosin rod fragments"/>
    <property type="match status" value="1"/>
</dbReference>
<dbReference type="GO" id="GO:0031965">
    <property type="term" value="C:nuclear membrane"/>
    <property type="evidence" value="ECO:0007669"/>
    <property type="project" value="UniProtKB-SubCell"/>
</dbReference>
<keyword evidence="5" id="KW-0597">Phosphoprotein</keyword>
<dbReference type="PANTHER" id="PTHR47464:SF2">
    <property type="entry name" value="MACOILIN"/>
    <property type="match status" value="1"/>
</dbReference>
<evidence type="ECO:0000256" key="3">
    <source>
        <dbReference type="ARBA" id="ARBA00004269"/>
    </source>
</evidence>
<comment type="subcellular location">
    <subcellularLocation>
        <location evidence="2">Nucleus membrane</location>
        <topology evidence="2">Multi-pass membrane protein</topology>
    </subcellularLocation>
    <subcellularLocation>
        <location evidence="3">Rough endoplasmic reticulum membrane</location>
        <topology evidence="3">Multi-pass membrane protein</topology>
    </subcellularLocation>
</comment>
<dbReference type="GO" id="GO:0023041">
    <property type="term" value="P:neuronal signal transduction"/>
    <property type="evidence" value="ECO:0007669"/>
    <property type="project" value="InterPro"/>
</dbReference>
<keyword evidence="6 15" id="KW-0812">Transmembrane</keyword>
<sequence length="663" mass="75656">MKRRNVDCSKLRRPIKRTKIGEGLYGSTFVYIKFLLVWLLVLAADFLLEFRFEYLWPFWLLLRSVYDSFRYQGLAFSVLFVCMALTSDMICLLFIPVNWLFFAASTYVWVQYVWHTERGVCMPTVILWALFIYIEALVRLKDIKNVPFHLDLCRPFAAHCIGYPVVTLGFGLKSYVGYRLRQRKQREVAKENEFYLQLLQEALPPELQVTSSPDKCFKEKSEDLIINGEVEVAAATINHTEEREGSRADSKLPEQYPPEENAPPLPMHRTEKHRLPNGTIHAELEYMQKKGWPNSKSVNDYVEIEAERDKSAKTSSGGSTPSGGSSISQTSGINTIIETEKKRVNASVQSNGSAKIPGSHTNNLRDSSSGGGGSASRDKKNKNKESNKDSSHGSKDETVTLIRLEADIKRLKADLQASRQTEQELRNQINTLISSDKITRQEMNQLQQDNDNLQNKLHGLVTARQNDRSTISSLERRLQEERRIRTNAENQVAQLERRQKKVEEQAQARAHALANAKTECSEACRNRRSELEAEVKRLRRDHRLSEERVRTMERENLALLQYKDNQNDTEVLMSALSAMQDKNTHLETSLSAETRVKLDLFSALGEAKRQLEISQSLVSTKDKEIEELKAKITEVLAVCPPTSFTNTSLDTTPIHYTSKLLPQ</sequence>
<reference evidence="16 17" key="2">
    <citation type="submission" date="2019-01" db="EMBL/GenBank/DDBJ databases">
        <title>The decoding of complex shrimp genome reveals the adaptation for benthos swimmer, frequently molting mechanism and breeding impact on genome.</title>
        <authorList>
            <person name="Sun Y."/>
            <person name="Gao Y."/>
            <person name="Yu Y."/>
        </authorList>
    </citation>
    <scope>NUCLEOTIDE SEQUENCE [LARGE SCALE GENOMIC DNA]</scope>
    <source>
        <tissue evidence="16">Muscle</tissue>
    </source>
</reference>
<feature type="compositionally biased region" description="Polar residues" evidence="14">
    <location>
        <begin position="346"/>
        <end position="366"/>
    </location>
</feature>
<feature type="transmembrane region" description="Helical" evidence="15">
    <location>
        <begin position="152"/>
        <end position="172"/>
    </location>
</feature>
<dbReference type="PANTHER" id="PTHR47464">
    <property type="entry name" value="MACOILIN"/>
    <property type="match status" value="1"/>
</dbReference>
<keyword evidence="11" id="KW-0539">Nucleus</keyword>
<dbReference type="AlphaFoldDB" id="A0A3R7LUZ2"/>
<dbReference type="Pfam" id="PF09726">
    <property type="entry name" value="Macoilin"/>
    <property type="match status" value="1"/>
</dbReference>
<proteinExistence type="predicted"/>
<organism evidence="16 17">
    <name type="scientific">Penaeus vannamei</name>
    <name type="common">Whiteleg shrimp</name>
    <name type="synonym">Litopenaeus vannamei</name>
    <dbReference type="NCBI Taxonomy" id="6689"/>
    <lineage>
        <taxon>Eukaryota</taxon>
        <taxon>Metazoa</taxon>
        <taxon>Ecdysozoa</taxon>
        <taxon>Arthropoda</taxon>
        <taxon>Crustacea</taxon>
        <taxon>Multicrustacea</taxon>
        <taxon>Malacostraca</taxon>
        <taxon>Eumalacostraca</taxon>
        <taxon>Eucarida</taxon>
        <taxon>Decapoda</taxon>
        <taxon>Dendrobranchiata</taxon>
        <taxon>Penaeoidea</taxon>
        <taxon>Penaeidae</taxon>
        <taxon>Penaeus</taxon>
    </lineage>
</organism>
<evidence type="ECO:0000256" key="11">
    <source>
        <dbReference type="ARBA" id="ARBA00023242"/>
    </source>
</evidence>
<reference evidence="16 17" key="1">
    <citation type="submission" date="2018-04" db="EMBL/GenBank/DDBJ databases">
        <authorList>
            <person name="Zhang X."/>
            <person name="Yuan J."/>
            <person name="Li F."/>
            <person name="Xiang J."/>
        </authorList>
    </citation>
    <scope>NUCLEOTIDE SEQUENCE [LARGE SCALE GENOMIC DNA]</scope>
    <source>
        <tissue evidence="16">Muscle</tissue>
    </source>
</reference>
<evidence type="ECO:0000256" key="15">
    <source>
        <dbReference type="SAM" id="Phobius"/>
    </source>
</evidence>
<accession>A0A3R7LUZ2</accession>
<evidence type="ECO:0000313" key="17">
    <source>
        <dbReference type="Proteomes" id="UP000283509"/>
    </source>
</evidence>
<feature type="region of interest" description="Disordered" evidence="14">
    <location>
        <begin position="238"/>
        <end position="272"/>
    </location>
</feature>
<feature type="transmembrane region" description="Helical" evidence="15">
    <location>
        <begin position="21"/>
        <end position="48"/>
    </location>
</feature>
<evidence type="ECO:0000256" key="13">
    <source>
        <dbReference type="SAM" id="Coils"/>
    </source>
</evidence>
<feature type="region of interest" description="Disordered" evidence="14">
    <location>
        <begin position="307"/>
        <end position="331"/>
    </location>
</feature>
<evidence type="ECO:0000256" key="12">
    <source>
        <dbReference type="ARBA" id="ARBA00031129"/>
    </source>
</evidence>
<keyword evidence="17" id="KW-1185">Reference proteome</keyword>
<evidence type="ECO:0000256" key="7">
    <source>
        <dbReference type="ARBA" id="ARBA00022824"/>
    </source>
</evidence>
<comment type="function">
    <text evidence="1">Plays a role in the regulation of neuronal activity.</text>
</comment>
<feature type="compositionally biased region" description="Basic and acidic residues" evidence="14">
    <location>
        <begin position="383"/>
        <end position="398"/>
    </location>
</feature>
<comment type="caution">
    <text evidence="16">The sequence shown here is derived from an EMBL/GenBank/DDBJ whole genome shotgun (WGS) entry which is preliminary data.</text>
</comment>
<evidence type="ECO:0000256" key="6">
    <source>
        <dbReference type="ARBA" id="ARBA00022692"/>
    </source>
</evidence>
<keyword evidence="9 15" id="KW-0472">Membrane</keyword>
<dbReference type="InterPro" id="IPR019130">
    <property type="entry name" value="Macoilin"/>
</dbReference>
<feature type="transmembrane region" description="Helical" evidence="15">
    <location>
        <begin position="122"/>
        <end position="140"/>
    </location>
</feature>
<feature type="compositionally biased region" description="Low complexity" evidence="14">
    <location>
        <begin position="314"/>
        <end position="331"/>
    </location>
</feature>
<dbReference type="GO" id="GO:0030867">
    <property type="term" value="C:rough endoplasmic reticulum membrane"/>
    <property type="evidence" value="ECO:0007669"/>
    <property type="project" value="UniProtKB-SubCell"/>
</dbReference>
<protein>
    <recommendedName>
        <fullName evidence="4">Macoilin</fullName>
    </recommendedName>
    <alternativeName>
        <fullName evidence="12">Transmembrane protein 57</fullName>
    </alternativeName>
</protein>
<evidence type="ECO:0000256" key="8">
    <source>
        <dbReference type="ARBA" id="ARBA00022989"/>
    </source>
</evidence>
<evidence type="ECO:0000256" key="5">
    <source>
        <dbReference type="ARBA" id="ARBA00022553"/>
    </source>
</evidence>
<dbReference type="OrthoDB" id="10071111at2759"/>
<feature type="coiled-coil region" evidence="13">
    <location>
        <begin position="401"/>
        <end position="555"/>
    </location>
</feature>